<organism evidence="1">
    <name type="scientific">Anisakis simplex</name>
    <name type="common">Herring worm</name>
    <dbReference type="NCBI Taxonomy" id="6269"/>
    <lineage>
        <taxon>Eukaryota</taxon>
        <taxon>Metazoa</taxon>
        <taxon>Ecdysozoa</taxon>
        <taxon>Nematoda</taxon>
        <taxon>Chromadorea</taxon>
        <taxon>Rhabditida</taxon>
        <taxon>Spirurina</taxon>
        <taxon>Ascaridomorpha</taxon>
        <taxon>Ascaridoidea</taxon>
        <taxon>Anisakidae</taxon>
        <taxon>Anisakis</taxon>
        <taxon>Anisakis simplex complex</taxon>
    </lineage>
</organism>
<reference evidence="1" key="1">
    <citation type="submission" date="2017-02" db="UniProtKB">
        <authorList>
            <consortium name="WormBaseParasite"/>
        </authorList>
    </citation>
    <scope>IDENTIFICATION</scope>
</reference>
<dbReference type="WBParaSite" id="ASIM_0000758501-mRNA-1">
    <property type="protein sequence ID" value="ASIM_0000758501-mRNA-1"/>
    <property type="gene ID" value="ASIM_0000758501"/>
</dbReference>
<evidence type="ECO:0000313" key="1">
    <source>
        <dbReference type="WBParaSite" id="ASIM_0000758501-mRNA-1"/>
    </source>
</evidence>
<proteinExistence type="predicted"/>
<dbReference type="AlphaFoldDB" id="A0A0M3JIW9"/>
<accession>A0A0M3JIW9</accession>
<name>A0A0M3JIW9_ANISI</name>
<protein>
    <submittedName>
        <fullName evidence="1">Phosphotransferase</fullName>
    </submittedName>
</protein>
<sequence length="32" mass="3420">LSVAGFSNAQLVIGMDGVGTKIAVSLQFFRHR</sequence>